<sequence length="147" mass="16348">MEVILTEDVPNLGEMGEIVKVAPGYGRNFLIPKGLALPASATEKKALEHKKRQIELRKEREREEALGVQSKLDGVRITIAKRVSEGDTLYGSVTPREIADVLKQEGFEVEHRFIEVGRGLDELGIYKVPVKLASGVYAHIILWVVAM</sequence>
<dbReference type="InterPro" id="IPR036791">
    <property type="entry name" value="Ribosomal_bL9_C_sf"/>
</dbReference>
<dbReference type="Pfam" id="PF03948">
    <property type="entry name" value="Ribosomal_L9_C"/>
    <property type="match status" value="1"/>
</dbReference>
<dbReference type="InterPro" id="IPR036935">
    <property type="entry name" value="Ribosomal_bL9_N_sf"/>
</dbReference>
<evidence type="ECO:0000259" key="8">
    <source>
        <dbReference type="PROSITE" id="PS00651"/>
    </source>
</evidence>
<dbReference type="InterPro" id="IPR020594">
    <property type="entry name" value="Ribosomal_bL9_bac/chp"/>
</dbReference>
<dbReference type="InterPro" id="IPR020069">
    <property type="entry name" value="Ribosomal_bL9_C"/>
</dbReference>
<feature type="domain" description="Ribosomal protein L9" evidence="8">
    <location>
        <begin position="13"/>
        <end position="40"/>
    </location>
</feature>
<dbReference type="Pfam" id="PF01281">
    <property type="entry name" value="Ribosomal_L9_N"/>
    <property type="match status" value="1"/>
</dbReference>
<comment type="similarity">
    <text evidence="1 7">Belongs to the bacterial ribosomal protein bL9 family.</text>
</comment>
<evidence type="ECO:0000256" key="1">
    <source>
        <dbReference type="ARBA" id="ARBA00010605"/>
    </source>
</evidence>
<dbReference type="GO" id="GO:0019843">
    <property type="term" value="F:rRNA binding"/>
    <property type="evidence" value="ECO:0007669"/>
    <property type="project" value="UniProtKB-UniRule"/>
</dbReference>
<dbReference type="GO" id="GO:0005840">
    <property type="term" value="C:ribosome"/>
    <property type="evidence" value="ECO:0007669"/>
    <property type="project" value="UniProtKB-KW"/>
</dbReference>
<dbReference type="Gene3D" id="3.40.5.10">
    <property type="entry name" value="Ribosomal protein L9, N-terminal domain"/>
    <property type="match status" value="1"/>
</dbReference>
<keyword evidence="3 7" id="KW-0694">RNA-binding</keyword>
<keyword evidence="5 7" id="KW-0687">Ribonucleoprotein</keyword>
<dbReference type="GO" id="GO:0006412">
    <property type="term" value="P:translation"/>
    <property type="evidence" value="ECO:0007669"/>
    <property type="project" value="UniProtKB-UniRule"/>
</dbReference>
<dbReference type="AlphaFoldDB" id="A0A5C6X4W7"/>
<proteinExistence type="inferred from homology"/>
<dbReference type="PROSITE" id="PS00651">
    <property type="entry name" value="RIBOSOMAL_L9"/>
    <property type="match status" value="1"/>
</dbReference>
<dbReference type="InterPro" id="IPR020070">
    <property type="entry name" value="Ribosomal_bL9_N"/>
</dbReference>
<reference evidence="9 10" key="1">
    <citation type="submission" date="2019-08" db="EMBL/GenBank/DDBJ databases">
        <title>Bradymonadales sp. TMQ2.</title>
        <authorList>
            <person name="Liang Q."/>
        </authorList>
    </citation>
    <scope>NUCLEOTIDE SEQUENCE [LARGE SCALE GENOMIC DNA]</scope>
    <source>
        <strain evidence="9 10">TMQ2</strain>
    </source>
</reference>
<evidence type="ECO:0000256" key="6">
    <source>
        <dbReference type="ARBA" id="ARBA00035292"/>
    </source>
</evidence>
<dbReference type="PANTHER" id="PTHR21368">
    <property type="entry name" value="50S RIBOSOMAL PROTEIN L9"/>
    <property type="match status" value="1"/>
</dbReference>
<comment type="function">
    <text evidence="7">Binds to the 23S rRNA.</text>
</comment>
<dbReference type="InterPro" id="IPR000244">
    <property type="entry name" value="Ribosomal_bL9"/>
</dbReference>
<dbReference type="EMBL" id="VOSL01000043">
    <property type="protein sequence ID" value="TXD36809.1"/>
    <property type="molecule type" value="Genomic_DNA"/>
</dbReference>
<protein>
    <recommendedName>
        <fullName evidence="6 7">Large ribosomal subunit protein bL9</fullName>
    </recommendedName>
</protein>
<evidence type="ECO:0000256" key="7">
    <source>
        <dbReference type="HAMAP-Rule" id="MF_00503"/>
    </source>
</evidence>
<dbReference type="Proteomes" id="UP000321046">
    <property type="component" value="Unassembled WGS sequence"/>
</dbReference>
<dbReference type="SUPFAM" id="SSF55653">
    <property type="entry name" value="Ribosomal protein L9 C-domain"/>
    <property type="match status" value="1"/>
</dbReference>
<dbReference type="GO" id="GO:0003735">
    <property type="term" value="F:structural constituent of ribosome"/>
    <property type="evidence" value="ECO:0007669"/>
    <property type="project" value="InterPro"/>
</dbReference>
<evidence type="ECO:0000256" key="3">
    <source>
        <dbReference type="ARBA" id="ARBA00022884"/>
    </source>
</evidence>
<dbReference type="OrthoDB" id="9788336at2"/>
<dbReference type="SUPFAM" id="SSF55658">
    <property type="entry name" value="L9 N-domain-like"/>
    <property type="match status" value="1"/>
</dbReference>
<dbReference type="NCBIfam" id="TIGR00158">
    <property type="entry name" value="L9"/>
    <property type="match status" value="1"/>
</dbReference>
<keyword evidence="2 7" id="KW-0699">rRNA-binding</keyword>
<organism evidence="9 10">
    <name type="scientific">Lujinxingia vulgaris</name>
    <dbReference type="NCBI Taxonomy" id="2600176"/>
    <lineage>
        <taxon>Bacteria</taxon>
        <taxon>Deltaproteobacteria</taxon>
        <taxon>Bradymonadales</taxon>
        <taxon>Lujinxingiaceae</taxon>
        <taxon>Lujinxingia</taxon>
    </lineage>
</organism>
<dbReference type="GO" id="GO:1990904">
    <property type="term" value="C:ribonucleoprotein complex"/>
    <property type="evidence" value="ECO:0007669"/>
    <property type="project" value="UniProtKB-KW"/>
</dbReference>
<evidence type="ECO:0000256" key="2">
    <source>
        <dbReference type="ARBA" id="ARBA00022730"/>
    </source>
</evidence>
<gene>
    <name evidence="7" type="primary">rplI</name>
    <name evidence="9" type="ORF">FRC96_08785</name>
</gene>
<comment type="caution">
    <text evidence="9">The sequence shown here is derived from an EMBL/GenBank/DDBJ whole genome shotgun (WGS) entry which is preliminary data.</text>
</comment>
<evidence type="ECO:0000256" key="4">
    <source>
        <dbReference type="ARBA" id="ARBA00022980"/>
    </source>
</evidence>
<evidence type="ECO:0000313" key="10">
    <source>
        <dbReference type="Proteomes" id="UP000321046"/>
    </source>
</evidence>
<evidence type="ECO:0000256" key="5">
    <source>
        <dbReference type="ARBA" id="ARBA00023274"/>
    </source>
</evidence>
<dbReference type="Gene3D" id="3.10.430.100">
    <property type="entry name" value="Ribosomal protein L9, C-terminal domain"/>
    <property type="match status" value="1"/>
</dbReference>
<accession>A0A5C6X4W7</accession>
<dbReference type="HAMAP" id="MF_00503">
    <property type="entry name" value="Ribosomal_bL9"/>
    <property type="match status" value="1"/>
</dbReference>
<dbReference type="InterPro" id="IPR009027">
    <property type="entry name" value="Ribosomal_bL9/RNase_H1_N"/>
</dbReference>
<keyword evidence="4 7" id="KW-0689">Ribosomal protein</keyword>
<dbReference type="RefSeq" id="WP_146974126.1">
    <property type="nucleotide sequence ID" value="NZ_VOSL01000043.1"/>
</dbReference>
<evidence type="ECO:0000313" key="9">
    <source>
        <dbReference type="EMBL" id="TXD36809.1"/>
    </source>
</evidence>
<name>A0A5C6X4W7_9DELT</name>